<gene>
    <name evidence="1" type="ORF">GGX14DRAFT_371075</name>
</gene>
<dbReference type="EMBL" id="JARJCW010000058">
    <property type="protein sequence ID" value="KAJ7201582.1"/>
    <property type="molecule type" value="Genomic_DNA"/>
</dbReference>
<organism evidence="1 2">
    <name type="scientific">Mycena pura</name>
    <dbReference type="NCBI Taxonomy" id="153505"/>
    <lineage>
        <taxon>Eukaryota</taxon>
        <taxon>Fungi</taxon>
        <taxon>Dikarya</taxon>
        <taxon>Basidiomycota</taxon>
        <taxon>Agaricomycotina</taxon>
        <taxon>Agaricomycetes</taxon>
        <taxon>Agaricomycetidae</taxon>
        <taxon>Agaricales</taxon>
        <taxon>Marasmiineae</taxon>
        <taxon>Mycenaceae</taxon>
        <taxon>Mycena</taxon>
    </lineage>
</organism>
<dbReference type="AlphaFoldDB" id="A0AAD6V713"/>
<keyword evidence="2" id="KW-1185">Reference proteome</keyword>
<accession>A0AAD6V713</accession>
<proteinExistence type="predicted"/>
<name>A0AAD6V713_9AGAR</name>
<dbReference type="Proteomes" id="UP001219525">
    <property type="component" value="Unassembled WGS sequence"/>
</dbReference>
<feature type="non-terminal residue" evidence="1">
    <location>
        <position position="1"/>
    </location>
</feature>
<protein>
    <submittedName>
        <fullName evidence="1">Uncharacterized protein</fullName>
    </submittedName>
</protein>
<reference evidence="1" key="1">
    <citation type="submission" date="2023-03" db="EMBL/GenBank/DDBJ databases">
        <title>Massive genome expansion in bonnet fungi (Mycena s.s.) driven by repeated elements and novel gene families across ecological guilds.</title>
        <authorList>
            <consortium name="Lawrence Berkeley National Laboratory"/>
            <person name="Harder C.B."/>
            <person name="Miyauchi S."/>
            <person name="Viragh M."/>
            <person name="Kuo A."/>
            <person name="Thoen E."/>
            <person name="Andreopoulos B."/>
            <person name="Lu D."/>
            <person name="Skrede I."/>
            <person name="Drula E."/>
            <person name="Henrissat B."/>
            <person name="Morin E."/>
            <person name="Kohler A."/>
            <person name="Barry K."/>
            <person name="LaButti K."/>
            <person name="Morin E."/>
            <person name="Salamov A."/>
            <person name="Lipzen A."/>
            <person name="Mereny Z."/>
            <person name="Hegedus B."/>
            <person name="Baldrian P."/>
            <person name="Stursova M."/>
            <person name="Weitz H."/>
            <person name="Taylor A."/>
            <person name="Grigoriev I.V."/>
            <person name="Nagy L.G."/>
            <person name="Martin F."/>
            <person name="Kauserud H."/>
        </authorList>
    </citation>
    <scope>NUCLEOTIDE SEQUENCE</scope>
    <source>
        <strain evidence="1">9144</strain>
    </source>
</reference>
<evidence type="ECO:0000313" key="2">
    <source>
        <dbReference type="Proteomes" id="UP001219525"/>
    </source>
</evidence>
<sequence>VVIFPLPDGPLSIRVFPGDVHPRNRLYFFDVYDKDKRTAVNSPRSFRFSTVRPKRRLFSTEEAHGIRQEDIPPGEERFLVQEGTACRLQRTGKEDFLFRIPCRPQPVIQAPDVGFAQPIPFAYGA</sequence>
<comment type="caution">
    <text evidence="1">The sequence shown here is derived from an EMBL/GenBank/DDBJ whole genome shotgun (WGS) entry which is preliminary data.</text>
</comment>
<evidence type="ECO:0000313" key="1">
    <source>
        <dbReference type="EMBL" id="KAJ7201582.1"/>
    </source>
</evidence>